<evidence type="ECO:0000256" key="10">
    <source>
        <dbReference type="ARBA" id="ARBA00022927"/>
    </source>
</evidence>
<feature type="transmembrane region" description="Helical" evidence="18">
    <location>
        <begin position="201"/>
        <end position="223"/>
    </location>
</feature>
<evidence type="ECO:0000256" key="2">
    <source>
        <dbReference type="ARBA" id="ARBA00004358"/>
    </source>
</evidence>
<dbReference type="InterPro" id="IPR009011">
    <property type="entry name" value="Man6P_isomerase_rcpt-bd_dom_sf"/>
</dbReference>
<dbReference type="GeneID" id="42003751"/>
<evidence type="ECO:0000256" key="12">
    <source>
        <dbReference type="ARBA" id="ARBA00023006"/>
    </source>
</evidence>
<dbReference type="RefSeq" id="XP_031025522.1">
    <property type="nucleotide sequence ID" value="XM_031168454.1"/>
</dbReference>
<dbReference type="Gene3D" id="2.70.130.10">
    <property type="entry name" value="Mannose-6-phosphate receptor binding domain"/>
    <property type="match status" value="1"/>
</dbReference>
<evidence type="ECO:0000256" key="1">
    <source>
        <dbReference type="ARBA" id="ARBA00004304"/>
    </source>
</evidence>
<proteinExistence type="inferred from homology"/>
<evidence type="ECO:0000256" key="9">
    <source>
        <dbReference type="ARBA" id="ARBA00022729"/>
    </source>
</evidence>
<keyword evidence="8 18" id="KW-0812">Transmembrane</keyword>
<keyword evidence="7" id="KW-0813">Transport</keyword>
<evidence type="ECO:0000256" key="17">
    <source>
        <dbReference type="ARBA" id="ARBA00023329"/>
    </source>
</evidence>
<keyword evidence="16" id="KW-1015">Disulfide bond</keyword>
<dbReference type="InterPro" id="IPR018939">
    <property type="entry name" value="Autophagy-rel_prot_27"/>
</dbReference>
<dbReference type="EMBL" id="QEAO01000011">
    <property type="protein sequence ID" value="TPX34884.1"/>
    <property type="molecule type" value="Genomic_DNA"/>
</dbReference>
<keyword evidence="14" id="KW-0496">Mitochondrion</keyword>
<dbReference type="GO" id="GO:0031966">
    <property type="term" value="C:mitochondrial membrane"/>
    <property type="evidence" value="ECO:0007669"/>
    <property type="project" value="UniProtKB-SubCell"/>
</dbReference>
<keyword evidence="22" id="KW-1185">Reference proteome</keyword>
<keyword evidence="9 19" id="KW-0732">Signal</keyword>
<dbReference type="PANTHER" id="PTHR15071:SF36">
    <property type="entry name" value="MRH DOMAIN-CONTAINING PROTEIN"/>
    <property type="match status" value="1"/>
</dbReference>
<dbReference type="Proteomes" id="UP000319731">
    <property type="component" value="Unassembled WGS sequence"/>
</dbReference>
<evidence type="ECO:0000256" key="18">
    <source>
        <dbReference type="SAM" id="Phobius"/>
    </source>
</evidence>
<evidence type="ECO:0000313" key="21">
    <source>
        <dbReference type="EMBL" id="TPX34884.1"/>
    </source>
</evidence>
<keyword evidence="11 18" id="KW-1133">Transmembrane helix</keyword>
<evidence type="ECO:0000256" key="3">
    <source>
        <dbReference type="ARBA" id="ARBA00004472"/>
    </source>
</evidence>
<comment type="caution">
    <text evidence="21">The sequence shown here is derived from an EMBL/GenBank/DDBJ whole genome shotgun (WGS) entry which is preliminary data.</text>
</comment>
<evidence type="ECO:0000256" key="5">
    <source>
        <dbReference type="ARBA" id="ARBA00005363"/>
    </source>
</evidence>
<dbReference type="GO" id="GO:0000139">
    <property type="term" value="C:Golgi membrane"/>
    <property type="evidence" value="ECO:0007669"/>
    <property type="project" value="UniProtKB-SubCell"/>
</dbReference>
<feature type="domain" description="MRH" evidence="20">
    <location>
        <begin position="31"/>
        <end position="181"/>
    </location>
</feature>
<name>A0A507CA74_9FUNG</name>
<evidence type="ECO:0000256" key="14">
    <source>
        <dbReference type="ARBA" id="ARBA00023128"/>
    </source>
</evidence>
<evidence type="ECO:0000256" key="19">
    <source>
        <dbReference type="SAM" id="SignalP"/>
    </source>
</evidence>
<dbReference type="SUPFAM" id="SSF50911">
    <property type="entry name" value="Mannose 6-phosphate receptor domain"/>
    <property type="match status" value="1"/>
</dbReference>
<evidence type="ECO:0000256" key="16">
    <source>
        <dbReference type="ARBA" id="ARBA00023157"/>
    </source>
</evidence>
<dbReference type="OrthoDB" id="29460at2759"/>
<dbReference type="GO" id="GO:0006914">
    <property type="term" value="P:autophagy"/>
    <property type="evidence" value="ECO:0007669"/>
    <property type="project" value="UniProtKB-KW"/>
</dbReference>
<gene>
    <name evidence="21" type="ORF">SmJEL517_g02526</name>
</gene>
<sequence>MFERTLPLLLAVTTILIQAIQATPITVLDSYDCGNIVMNGKKDIVVTESLDTPPTTTNTTTLINICRPLTLDEKIDKNDQCPAGTWICQIVTNFKNNIGRVTEVKPMAQGDFTMPKATLTSLWAGDLVLTFTGGSIRGVEQKVNITMVCDTKATTVTTPSMICYDNNVLSMTWSNAAACGVTPDAGGGGGGGGGGMSGAGIFFLVIFLLLVTYCLVGSAYNYSVLRMTRFPEMVPNWNLWERGFIWIADLIGSVYERLSGRYVRL</sequence>
<evidence type="ECO:0000259" key="20">
    <source>
        <dbReference type="PROSITE" id="PS51914"/>
    </source>
</evidence>
<keyword evidence="10" id="KW-0653">Protein transport</keyword>
<evidence type="ECO:0000256" key="13">
    <source>
        <dbReference type="ARBA" id="ARBA00023034"/>
    </source>
</evidence>
<keyword evidence="15 18" id="KW-0472">Membrane</keyword>
<comment type="similarity">
    <text evidence="5">Belongs to the ATG27 family.</text>
</comment>
<keyword evidence="12" id="KW-0072">Autophagy</keyword>
<dbReference type="AlphaFoldDB" id="A0A507CA74"/>
<comment type="subcellular location">
    <subcellularLocation>
        <location evidence="2">Cytoplasmic vesicle membrane</location>
        <topology evidence="2">Single-pass type I membrane protein</topology>
    </subcellularLocation>
    <subcellularLocation>
        <location evidence="4">Golgi apparatus membrane</location>
        <topology evidence="4">Single-pass type I membrane protein</topology>
    </subcellularLocation>
    <subcellularLocation>
        <location evidence="1">Mitochondrion membrane</location>
        <topology evidence="1">Single-pass membrane protein</topology>
    </subcellularLocation>
    <subcellularLocation>
        <location evidence="3">Preautophagosomal structure membrane</location>
        <topology evidence="3">Single-pass type I membrane protein</topology>
    </subcellularLocation>
</comment>
<dbReference type="InterPro" id="IPR044865">
    <property type="entry name" value="MRH_dom"/>
</dbReference>
<reference evidence="21 22" key="1">
    <citation type="journal article" date="2019" name="Sci. Rep.">
        <title>Comparative genomics of chytrid fungi reveal insights into the obligate biotrophic and pathogenic lifestyle of Synchytrium endobioticum.</title>
        <authorList>
            <person name="van de Vossenberg B.T.L.H."/>
            <person name="Warris S."/>
            <person name="Nguyen H.D.T."/>
            <person name="van Gent-Pelzer M.P.E."/>
            <person name="Joly D.L."/>
            <person name="van de Geest H.C."/>
            <person name="Bonants P.J.M."/>
            <person name="Smith D.S."/>
            <person name="Levesque C.A."/>
            <person name="van der Lee T.A.J."/>
        </authorList>
    </citation>
    <scope>NUCLEOTIDE SEQUENCE [LARGE SCALE GENOMIC DNA]</scope>
    <source>
        <strain evidence="21 22">JEL517</strain>
    </source>
</reference>
<dbReference type="PANTHER" id="PTHR15071">
    <property type="entry name" value="MANNOSE-6-PHOSPHATE RECEPTOR FAMILY MEMBER"/>
    <property type="match status" value="1"/>
</dbReference>
<keyword evidence="13" id="KW-0333">Golgi apparatus</keyword>
<dbReference type="GO" id="GO:0034045">
    <property type="term" value="C:phagophore assembly site membrane"/>
    <property type="evidence" value="ECO:0007669"/>
    <property type="project" value="UniProtKB-SubCell"/>
</dbReference>
<dbReference type="Pfam" id="PF09451">
    <property type="entry name" value="ATG27"/>
    <property type="match status" value="1"/>
</dbReference>
<dbReference type="GO" id="GO:0030659">
    <property type="term" value="C:cytoplasmic vesicle membrane"/>
    <property type="evidence" value="ECO:0007669"/>
    <property type="project" value="UniProtKB-SubCell"/>
</dbReference>
<organism evidence="21 22">
    <name type="scientific">Synchytrium microbalum</name>
    <dbReference type="NCBI Taxonomy" id="1806994"/>
    <lineage>
        <taxon>Eukaryota</taxon>
        <taxon>Fungi</taxon>
        <taxon>Fungi incertae sedis</taxon>
        <taxon>Chytridiomycota</taxon>
        <taxon>Chytridiomycota incertae sedis</taxon>
        <taxon>Chytridiomycetes</taxon>
        <taxon>Synchytriales</taxon>
        <taxon>Synchytriaceae</taxon>
        <taxon>Synchytrium</taxon>
    </lineage>
</organism>
<keyword evidence="17" id="KW-0968">Cytoplasmic vesicle</keyword>
<evidence type="ECO:0000256" key="6">
    <source>
        <dbReference type="ARBA" id="ARBA00013776"/>
    </source>
</evidence>
<protein>
    <recommendedName>
        <fullName evidence="6">Autophagy-related protein 27</fullName>
    </recommendedName>
</protein>
<evidence type="ECO:0000256" key="4">
    <source>
        <dbReference type="ARBA" id="ARBA00004614"/>
    </source>
</evidence>
<evidence type="ECO:0000313" key="22">
    <source>
        <dbReference type="Proteomes" id="UP000319731"/>
    </source>
</evidence>
<dbReference type="PROSITE" id="PS51914">
    <property type="entry name" value="MRH"/>
    <property type="match status" value="1"/>
</dbReference>
<evidence type="ECO:0000256" key="11">
    <source>
        <dbReference type="ARBA" id="ARBA00022989"/>
    </source>
</evidence>
<evidence type="ECO:0000256" key="7">
    <source>
        <dbReference type="ARBA" id="ARBA00022448"/>
    </source>
</evidence>
<feature type="signal peptide" evidence="19">
    <location>
        <begin position="1"/>
        <end position="22"/>
    </location>
</feature>
<accession>A0A507CA74</accession>
<evidence type="ECO:0000256" key="8">
    <source>
        <dbReference type="ARBA" id="ARBA00022692"/>
    </source>
</evidence>
<evidence type="ECO:0000256" key="15">
    <source>
        <dbReference type="ARBA" id="ARBA00023136"/>
    </source>
</evidence>
<dbReference type="GO" id="GO:0015031">
    <property type="term" value="P:protein transport"/>
    <property type="evidence" value="ECO:0007669"/>
    <property type="project" value="UniProtKB-KW"/>
</dbReference>
<feature type="chain" id="PRO_5021279780" description="Autophagy-related protein 27" evidence="19">
    <location>
        <begin position="23"/>
        <end position="265"/>
    </location>
</feature>